<evidence type="ECO:0000313" key="2">
    <source>
        <dbReference type="EMBL" id="THY36719.1"/>
    </source>
</evidence>
<dbReference type="Proteomes" id="UP000306584">
    <property type="component" value="Unassembled WGS sequence"/>
</dbReference>
<proteinExistence type="predicted"/>
<dbReference type="AlphaFoldDB" id="A0A4S9M2P0"/>
<sequence length="162" mass="17247">MTPQPHITAKMITGPLSRRLLAQQPRVLSQRPIARVISRPLSCTYQLQARKDAQDKDSLKPEPNEYSKSGSDDEAARVEDTAFNPNKTTPEEQHDSAESESGKASNPLNVSPANQEISKPRGATEGGHEGSAASSSDSPSDRSRSSGGGSPTKGSQGQKYSS</sequence>
<accession>A0A4S9M2P0</accession>
<gene>
    <name evidence="2" type="ORF">D6D01_00228</name>
</gene>
<dbReference type="PANTHER" id="PTHR42090">
    <property type="match status" value="1"/>
</dbReference>
<dbReference type="PANTHER" id="PTHR42090:SF1">
    <property type="match status" value="1"/>
</dbReference>
<comment type="caution">
    <text evidence="2">The sequence shown here is derived from an EMBL/GenBank/DDBJ whole genome shotgun (WGS) entry which is preliminary data.</text>
</comment>
<feature type="region of interest" description="Disordered" evidence="1">
    <location>
        <begin position="40"/>
        <end position="162"/>
    </location>
</feature>
<feature type="compositionally biased region" description="Basic and acidic residues" evidence="1">
    <location>
        <begin position="89"/>
        <end position="101"/>
    </location>
</feature>
<evidence type="ECO:0000256" key="1">
    <source>
        <dbReference type="SAM" id="MobiDB-lite"/>
    </source>
</evidence>
<reference evidence="2 3" key="1">
    <citation type="submission" date="2018-10" db="EMBL/GenBank/DDBJ databases">
        <title>Fifty Aureobasidium pullulans genomes reveal a recombining polyextremotolerant generalist.</title>
        <authorList>
            <person name="Gostincar C."/>
            <person name="Turk M."/>
            <person name="Zajc J."/>
            <person name="Gunde-Cimerman N."/>
        </authorList>
    </citation>
    <scope>NUCLEOTIDE SEQUENCE [LARGE SCALE GENOMIC DNA]</scope>
    <source>
        <strain evidence="2 3">EXF-6604</strain>
    </source>
</reference>
<feature type="compositionally biased region" description="Basic and acidic residues" evidence="1">
    <location>
        <begin position="49"/>
        <end position="80"/>
    </location>
</feature>
<dbReference type="EMBL" id="QZBD01000003">
    <property type="protein sequence ID" value="THY36719.1"/>
    <property type="molecule type" value="Genomic_DNA"/>
</dbReference>
<name>A0A4S9M2P0_AURPU</name>
<protein>
    <submittedName>
        <fullName evidence="2">Uncharacterized protein</fullName>
    </submittedName>
</protein>
<evidence type="ECO:0000313" key="3">
    <source>
        <dbReference type="Proteomes" id="UP000306584"/>
    </source>
</evidence>
<feature type="compositionally biased region" description="Polar residues" evidence="1">
    <location>
        <begin position="102"/>
        <end position="117"/>
    </location>
</feature>
<organism evidence="2 3">
    <name type="scientific">Aureobasidium pullulans</name>
    <name type="common">Black yeast</name>
    <name type="synonym">Pullularia pullulans</name>
    <dbReference type="NCBI Taxonomy" id="5580"/>
    <lineage>
        <taxon>Eukaryota</taxon>
        <taxon>Fungi</taxon>
        <taxon>Dikarya</taxon>
        <taxon>Ascomycota</taxon>
        <taxon>Pezizomycotina</taxon>
        <taxon>Dothideomycetes</taxon>
        <taxon>Dothideomycetidae</taxon>
        <taxon>Dothideales</taxon>
        <taxon>Saccotheciaceae</taxon>
        <taxon>Aureobasidium</taxon>
    </lineage>
</organism>
<feature type="compositionally biased region" description="Low complexity" evidence="1">
    <location>
        <begin position="152"/>
        <end position="162"/>
    </location>
</feature>